<reference evidence="2 3" key="1">
    <citation type="submission" date="2019-10" db="EMBL/GenBank/DDBJ databases">
        <title>Assembly and Annotation for the nematode Trichostrongylus colubriformis.</title>
        <authorList>
            <person name="Martin J."/>
        </authorList>
    </citation>
    <scope>NUCLEOTIDE SEQUENCE [LARGE SCALE GENOMIC DNA]</scope>
    <source>
        <strain evidence="2">G859</strain>
        <tissue evidence="2">Whole worm</tissue>
    </source>
</reference>
<comment type="caution">
    <text evidence="2">The sequence shown here is derived from an EMBL/GenBank/DDBJ whole genome shotgun (WGS) entry which is preliminary data.</text>
</comment>
<dbReference type="Proteomes" id="UP001331761">
    <property type="component" value="Unassembled WGS sequence"/>
</dbReference>
<name>A0AAN8G760_TRICO</name>
<proteinExistence type="predicted"/>
<dbReference type="InterPro" id="IPR013087">
    <property type="entry name" value="Znf_C2H2_type"/>
</dbReference>
<dbReference type="SMART" id="SM00355">
    <property type="entry name" value="ZnF_C2H2"/>
    <property type="match status" value="3"/>
</dbReference>
<dbReference type="PROSITE" id="PS00028">
    <property type="entry name" value="ZINC_FINGER_C2H2_1"/>
    <property type="match status" value="2"/>
</dbReference>
<dbReference type="AlphaFoldDB" id="A0AAN8G760"/>
<feature type="domain" description="C2H2-type" evidence="1">
    <location>
        <begin position="55"/>
        <end position="76"/>
    </location>
</feature>
<dbReference type="InterPro" id="IPR052797">
    <property type="entry name" value="RegFact_GeneExpr_CellDeath"/>
</dbReference>
<dbReference type="Gene3D" id="3.30.160.60">
    <property type="entry name" value="Classic Zinc Finger"/>
    <property type="match status" value="1"/>
</dbReference>
<evidence type="ECO:0000259" key="1">
    <source>
        <dbReference type="PROSITE" id="PS00028"/>
    </source>
</evidence>
<dbReference type="EMBL" id="WIXE01002139">
    <property type="protein sequence ID" value="KAK5985075.1"/>
    <property type="molecule type" value="Genomic_DNA"/>
</dbReference>
<dbReference type="PANTHER" id="PTHR33936:SF24">
    <property type="entry name" value="C2H2-TYPE DOMAIN-CONTAINING PROTEIN"/>
    <property type="match status" value="1"/>
</dbReference>
<feature type="domain" description="C2H2-type" evidence="1">
    <location>
        <begin position="90"/>
        <end position="111"/>
    </location>
</feature>
<evidence type="ECO:0000313" key="3">
    <source>
        <dbReference type="Proteomes" id="UP001331761"/>
    </source>
</evidence>
<gene>
    <name evidence="2" type="ORF">GCK32_005368</name>
</gene>
<keyword evidence="3" id="KW-1185">Reference proteome</keyword>
<organism evidence="2 3">
    <name type="scientific">Trichostrongylus colubriformis</name>
    <name type="common">Black scour worm</name>
    <dbReference type="NCBI Taxonomy" id="6319"/>
    <lineage>
        <taxon>Eukaryota</taxon>
        <taxon>Metazoa</taxon>
        <taxon>Ecdysozoa</taxon>
        <taxon>Nematoda</taxon>
        <taxon>Chromadorea</taxon>
        <taxon>Rhabditida</taxon>
        <taxon>Rhabditina</taxon>
        <taxon>Rhabditomorpha</taxon>
        <taxon>Strongyloidea</taxon>
        <taxon>Trichostrongylidae</taxon>
        <taxon>Trichostrongylus</taxon>
    </lineage>
</organism>
<accession>A0AAN8G760</accession>
<dbReference type="PANTHER" id="PTHR33936">
    <property type="entry name" value="PROTEIN CBG17840"/>
    <property type="match status" value="1"/>
</dbReference>
<evidence type="ECO:0000313" key="2">
    <source>
        <dbReference type="EMBL" id="KAK5985075.1"/>
    </source>
</evidence>
<sequence>MGIECPECGVDKGRNFYSHLFYDHAYTKDDIERFKSRKRQDRILAKCVNSDILTCYLCSLPFARRDSLSKHLLRKHKEAVSNDVRKGLKCPLCAKEVQIHRKLVEHVNLVHSSFADEYTIENIIFNDRKSFEEWRYDTEERYGVKWVIVSVKSFSNRKVKHFRCSSALPTPKYLAKQSRSKKIVTCCTAFMEVIERGNVFEVKYCKRHCGHGTVVNVKMKADNEIEQVTPHSVGENPDMVRSNKDLLQRFDEEVAALRSKLLLLSESPKQRVNEHLSALVGIMKDADRATATFCAFHLVPNGFTEGRYNRADSQQCVKEQKVKVENTSV</sequence>
<protein>
    <submittedName>
        <fullName evidence="2">C2H2-type domain-containing protein</fullName>
    </submittedName>
</protein>